<gene>
    <name evidence="1" type="ORF">PQR01_06770</name>
</gene>
<keyword evidence="2" id="KW-1185">Reference proteome</keyword>
<organism evidence="1 2">
    <name type="scientific">Paraburkholderia rhynchosiae</name>
    <dbReference type="NCBI Taxonomy" id="487049"/>
    <lineage>
        <taxon>Bacteria</taxon>
        <taxon>Pseudomonadati</taxon>
        <taxon>Pseudomonadota</taxon>
        <taxon>Betaproteobacteria</taxon>
        <taxon>Burkholderiales</taxon>
        <taxon>Burkholderiaceae</taxon>
        <taxon>Paraburkholderia</taxon>
    </lineage>
</organism>
<accession>A0ACC7N6T8</accession>
<sequence>MMHPSLGASAAAPSCTPRAPIPTRCAFNYPDFLIRDCENGSALAC</sequence>
<proteinExistence type="predicted"/>
<evidence type="ECO:0000313" key="1">
    <source>
        <dbReference type="EMBL" id="MFM0103187.1"/>
    </source>
</evidence>
<evidence type="ECO:0000313" key="2">
    <source>
        <dbReference type="Proteomes" id="UP001629235"/>
    </source>
</evidence>
<comment type="caution">
    <text evidence="1">The sequence shown here is derived from an EMBL/GenBank/DDBJ whole genome shotgun (WGS) entry which is preliminary data.</text>
</comment>
<name>A0ACC7N6T8_9BURK</name>
<dbReference type="EMBL" id="JAQQDW010000008">
    <property type="protein sequence ID" value="MFM0103187.1"/>
    <property type="molecule type" value="Genomic_DNA"/>
</dbReference>
<dbReference type="Proteomes" id="UP001629235">
    <property type="component" value="Unassembled WGS sequence"/>
</dbReference>
<reference evidence="1 2" key="1">
    <citation type="journal article" date="2024" name="Chem. Sci.">
        <title>Discovery of megapolipeptins by genome mining of a Burkholderiales bacteria collection.</title>
        <authorList>
            <person name="Paulo B.S."/>
            <person name="Recchia M.J.J."/>
            <person name="Lee S."/>
            <person name="Fergusson C.H."/>
            <person name="Romanowski S.B."/>
            <person name="Hernandez A."/>
            <person name="Krull N."/>
            <person name="Liu D.Y."/>
            <person name="Cavanagh H."/>
            <person name="Bos A."/>
            <person name="Gray C.A."/>
            <person name="Murphy B.T."/>
            <person name="Linington R.G."/>
            <person name="Eustaquio A.S."/>
        </authorList>
    </citation>
    <scope>NUCLEOTIDE SEQUENCE [LARGE SCALE GENOMIC DNA]</scope>
    <source>
        <strain evidence="1 2">RL18-126-BIB-B</strain>
    </source>
</reference>
<protein>
    <submittedName>
        <fullName evidence="1">Uncharacterized protein</fullName>
    </submittedName>
</protein>